<evidence type="ECO:0000313" key="3">
    <source>
        <dbReference type="Proteomes" id="UP001515660"/>
    </source>
</evidence>
<dbReference type="SUPFAM" id="SSF55144">
    <property type="entry name" value="LigT-like"/>
    <property type="match status" value="1"/>
</dbReference>
<organism evidence="2 3">
    <name type="scientific">Rhodobacter calidifons</name>
    <dbReference type="NCBI Taxonomy" id="2715277"/>
    <lineage>
        <taxon>Bacteria</taxon>
        <taxon>Pseudomonadati</taxon>
        <taxon>Pseudomonadota</taxon>
        <taxon>Alphaproteobacteria</taxon>
        <taxon>Rhodobacterales</taxon>
        <taxon>Rhodobacter group</taxon>
        <taxon>Rhodobacter</taxon>
    </lineage>
</organism>
<dbReference type="EMBL" id="JAANHS010000012">
    <property type="protein sequence ID" value="NHB77848.1"/>
    <property type="molecule type" value="Genomic_DNA"/>
</dbReference>
<evidence type="ECO:0000313" key="2">
    <source>
        <dbReference type="EMBL" id="NHB77848.1"/>
    </source>
</evidence>
<protein>
    <submittedName>
        <fullName evidence="2">DUF1868 domain-containing protein</fullName>
    </submittedName>
</protein>
<dbReference type="Pfam" id="PF08975">
    <property type="entry name" value="2H-phosphodiest"/>
    <property type="match status" value="1"/>
</dbReference>
<reference evidence="2 3" key="1">
    <citation type="journal article" date="2022" name="Microorganisms">
        <title>Genome Sequence and Characterization of a Xanthorhodopsin-Containing, Aerobic Anoxygenic Phototrophic Rhodobacter Species, Isolated from Mesophilic Conditions at Yellowstone National Park.</title>
        <authorList>
            <person name="Kyndt J.A."/>
            <person name="Robertson S."/>
            <person name="Shoffstall I.B."/>
            <person name="Ramaley R.F."/>
            <person name="Meyer T.E."/>
        </authorList>
    </citation>
    <scope>NUCLEOTIDE SEQUENCE [LARGE SCALE GENOMIC DNA]</scope>
    <source>
        <strain evidence="2 3">M37P</strain>
    </source>
</reference>
<feature type="domain" description="DUF1868" evidence="1">
    <location>
        <begin position="30"/>
        <end position="136"/>
    </location>
</feature>
<keyword evidence="3" id="KW-1185">Reference proteome</keyword>
<comment type="caution">
    <text evidence="2">The sequence shown here is derived from an EMBL/GenBank/DDBJ whole genome shotgun (WGS) entry which is preliminary data.</text>
</comment>
<sequence length="239" mass="25107">MTDACNAAAMLAYLTGAATGGPAPSAVGQKFTASGEVLPYAGNTFLCHIPPGPAHEALTATAARLRAGAPAGAYAYLPPASYHMTVFEGVTDRDRTGGRWPEGLDPALPVETVTRTFLPRLGGLDLPGGLRIRPTGIFAGTTVQVGGATEAEETALRDARLALRAATGIRRADFAEYRFHITLAYLLRWLTPDEARAMADLSATLAAELAALQPEIALGGIEFCRFADMHAFPLIARLS</sequence>
<gene>
    <name evidence="2" type="ORF">G8O29_14090</name>
</gene>
<dbReference type="InterPro" id="IPR009097">
    <property type="entry name" value="Cyclic_Pdiesterase"/>
</dbReference>
<dbReference type="Proteomes" id="UP001515660">
    <property type="component" value="Unassembled WGS sequence"/>
</dbReference>
<dbReference type="Gene3D" id="3.90.1140.10">
    <property type="entry name" value="Cyclic phosphodiesterase"/>
    <property type="match status" value="1"/>
</dbReference>
<dbReference type="RefSeq" id="WP_166403871.1">
    <property type="nucleotide sequence ID" value="NZ_JAANHS010000012.1"/>
</dbReference>
<name>A0ABX0GAE8_9RHOB</name>
<proteinExistence type="predicted"/>
<dbReference type="InterPro" id="IPR015069">
    <property type="entry name" value="2H-PEstase_DUF1868"/>
</dbReference>
<evidence type="ECO:0000259" key="1">
    <source>
        <dbReference type="Pfam" id="PF08975"/>
    </source>
</evidence>
<accession>A0ABX0GAE8</accession>